<dbReference type="Pfam" id="PF00359">
    <property type="entry name" value="PTS_EIIA_2"/>
    <property type="match status" value="1"/>
</dbReference>
<organism evidence="2 3">
    <name type="scientific">Pacificimonas flava</name>
    <dbReference type="NCBI Taxonomy" id="1234595"/>
    <lineage>
        <taxon>Bacteria</taxon>
        <taxon>Pseudomonadati</taxon>
        <taxon>Pseudomonadota</taxon>
        <taxon>Alphaproteobacteria</taxon>
        <taxon>Sphingomonadales</taxon>
        <taxon>Sphingosinicellaceae</taxon>
        <taxon>Pacificimonas</taxon>
    </lineage>
</organism>
<name>M2TBP5_9SPHN</name>
<dbReference type="Gene3D" id="3.40.930.10">
    <property type="entry name" value="Mannitol-specific EII, Chain A"/>
    <property type="match status" value="1"/>
</dbReference>
<dbReference type="InterPro" id="IPR051541">
    <property type="entry name" value="PTS_SugarTrans_NitroReg"/>
</dbReference>
<evidence type="ECO:0000259" key="1">
    <source>
        <dbReference type="PROSITE" id="PS51094"/>
    </source>
</evidence>
<dbReference type="InterPro" id="IPR016152">
    <property type="entry name" value="PTrfase/Anion_transptr"/>
</dbReference>
<dbReference type="PROSITE" id="PS51094">
    <property type="entry name" value="PTS_EIIA_TYPE_2"/>
    <property type="match status" value="1"/>
</dbReference>
<dbReference type="AlphaFoldDB" id="M2TBP5"/>
<dbReference type="InterPro" id="IPR002178">
    <property type="entry name" value="PTS_EIIA_type-2_dom"/>
</dbReference>
<feature type="domain" description="PTS EIIA type-2" evidence="1">
    <location>
        <begin position="14"/>
        <end position="157"/>
    </location>
</feature>
<dbReference type="EMBL" id="AMRV01000002">
    <property type="protein sequence ID" value="EMD84049.1"/>
    <property type="molecule type" value="Genomic_DNA"/>
</dbReference>
<dbReference type="SUPFAM" id="SSF55804">
    <property type="entry name" value="Phoshotransferase/anion transport protein"/>
    <property type="match status" value="1"/>
</dbReference>
<comment type="caution">
    <text evidence="2">The sequence shown here is derived from an EMBL/GenBank/DDBJ whole genome shotgun (WGS) entry which is preliminary data.</text>
</comment>
<evidence type="ECO:0000313" key="2">
    <source>
        <dbReference type="EMBL" id="EMD84049.1"/>
    </source>
</evidence>
<dbReference type="PANTHER" id="PTHR47738:SF1">
    <property type="entry name" value="NITROGEN REGULATORY PROTEIN"/>
    <property type="match status" value="1"/>
</dbReference>
<evidence type="ECO:0000313" key="3">
    <source>
        <dbReference type="Proteomes" id="UP000011717"/>
    </source>
</evidence>
<protein>
    <submittedName>
        <fullName evidence="2">PTS IIA-like nitrogen-regulatory protein PtsN</fullName>
    </submittedName>
</protein>
<accession>M2TBP5</accession>
<dbReference type="Proteomes" id="UP000011717">
    <property type="component" value="Unassembled WGS sequence"/>
</dbReference>
<reference evidence="2 3" key="1">
    <citation type="journal article" date="2013" name="Genome Announc.">
        <title>Draft Genome Sequence of Strain JLT2015T, Belonging to the Family Sphingomonadaceae of the Alphaproteobacteria.</title>
        <authorList>
            <person name="Tang K."/>
            <person name="Liu K."/>
            <person name="Li S."/>
            <person name="Jiao N."/>
        </authorList>
    </citation>
    <scope>NUCLEOTIDE SEQUENCE [LARGE SCALE GENOMIC DNA]</scope>
    <source>
        <strain evidence="2 3">JLT2015</strain>
    </source>
</reference>
<dbReference type="GO" id="GO:0030295">
    <property type="term" value="F:protein kinase activator activity"/>
    <property type="evidence" value="ECO:0007669"/>
    <property type="project" value="TreeGrafter"/>
</dbReference>
<dbReference type="PANTHER" id="PTHR47738">
    <property type="entry name" value="PTS SYSTEM FRUCTOSE-LIKE EIIA COMPONENT-RELATED"/>
    <property type="match status" value="1"/>
</dbReference>
<gene>
    <name evidence="2" type="ORF">C725_1021</name>
</gene>
<sequence length="163" mass="17198">MGGTREMRGVSPEALLCEGCVLARLQVADSRGLMARLAEPLSRSSGFAAPLIAERLIERERVGTTALGGGTAIPHARLPGLRARTTVFATLARPLDMAALDGEPVDAVFGLISPEDAGADHLKALAAISRFFRDKDLLRRLRGADSNDALLALLCHAGWSEAA</sequence>
<dbReference type="PATRIC" id="fig|1234595.3.peg.1022"/>
<keyword evidence="3" id="KW-1185">Reference proteome</keyword>
<proteinExistence type="predicted"/>
<dbReference type="CDD" id="cd00211">
    <property type="entry name" value="PTS_IIA_fru"/>
    <property type="match status" value="1"/>
</dbReference>